<dbReference type="SUPFAM" id="SSF54534">
    <property type="entry name" value="FKBP-like"/>
    <property type="match status" value="1"/>
</dbReference>
<dbReference type="InterPro" id="IPR050754">
    <property type="entry name" value="FKBP4/5/8-like"/>
</dbReference>
<evidence type="ECO:0000256" key="4">
    <source>
        <dbReference type="PROSITE-ProRule" id="PRU00339"/>
    </source>
</evidence>
<feature type="repeat" description="TPR" evidence="4">
    <location>
        <begin position="200"/>
        <end position="233"/>
    </location>
</feature>
<dbReference type="Pfam" id="PF00254">
    <property type="entry name" value="FKBP_C"/>
    <property type="match status" value="1"/>
</dbReference>
<dbReference type="PANTHER" id="PTHR46512:SF1">
    <property type="entry name" value="PEPTIDYLPROLYL ISOMERASE"/>
    <property type="match status" value="1"/>
</dbReference>
<dbReference type="Pfam" id="PF13181">
    <property type="entry name" value="TPR_8"/>
    <property type="match status" value="1"/>
</dbReference>
<dbReference type="GO" id="GO:0005740">
    <property type="term" value="C:mitochondrial envelope"/>
    <property type="evidence" value="ECO:0007669"/>
    <property type="project" value="TreeGrafter"/>
</dbReference>
<dbReference type="GO" id="GO:0012505">
    <property type="term" value="C:endomembrane system"/>
    <property type="evidence" value="ECO:0007669"/>
    <property type="project" value="TreeGrafter"/>
</dbReference>
<dbReference type="GO" id="GO:0044183">
    <property type="term" value="F:protein folding chaperone"/>
    <property type="evidence" value="ECO:0007669"/>
    <property type="project" value="TreeGrafter"/>
</dbReference>
<name>A0AAE1BSU0_PETCI</name>
<dbReference type="InterPro" id="IPR001179">
    <property type="entry name" value="PPIase_FKBP_dom"/>
</dbReference>
<dbReference type="AlphaFoldDB" id="A0AAE1BSU0"/>
<dbReference type="GO" id="GO:0043066">
    <property type="term" value="P:negative regulation of apoptotic process"/>
    <property type="evidence" value="ECO:0007669"/>
    <property type="project" value="TreeGrafter"/>
</dbReference>
<accession>A0AAE1BSU0</accession>
<evidence type="ECO:0000259" key="6">
    <source>
        <dbReference type="PROSITE" id="PS50059"/>
    </source>
</evidence>
<dbReference type="PROSITE" id="PS50059">
    <property type="entry name" value="FKBP_PPIASE"/>
    <property type="match status" value="1"/>
</dbReference>
<evidence type="ECO:0000313" key="8">
    <source>
        <dbReference type="Proteomes" id="UP001286313"/>
    </source>
</evidence>
<keyword evidence="2 4" id="KW-0802">TPR repeat</keyword>
<organism evidence="7 8">
    <name type="scientific">Petrolisthes cinctipes</name>
    <name type="common">Flat porcelain crab</name>
    <dbReference type="NCBI Taxonomy" id="88211"/>
    <lineage>
        <taxon>Eukaryota</taxon>
        <taxon>Metazoa</taxon>
        <taxon>Ecdysozoa</taxon>
        <taxon>Arthropoda</taxon>
        <taxon>Crustacea</taxon>
        <taxon>Multicrustacea</taxon>
        <taxon>Malacostraca</taxon>
        <taxon>Eumalacostraca</taxon>
        <taxon>Eucarida</taxon>
        <taxon>Decapoda</taxon>
        <taxon>Pleocyemata</taxon>
        <taxon>Anomura</taxon>
        <taxon>Galatheoidea</taxon>
        <taxon>Porcellanidae</taxon>
        <taxon>Petrolisthes</taxon>
    </lineage>
</organism>
<comment type="caution">
    <text evidence="7">The sequence shown here is derived from an EMBL/GenBank/DDBJ whole genome shotgun (WGS) entry which is preliminary data.</text>
</comment>
<evidence type="ECO:0000256" key="3">
    <source>
        <dbReference type="PROSITE-ProRule" id="PRU00277"/>
    </source>
</evidence>
<dbReference type="InterPro" id="IPR011990">
    <property type="entry name" value="TPR-like_helical_dom_sf"/>
</dbReference>
<dbReference type="Gene3D" id="1.25.40.10">
    <property type="entry name" value="Tetratricopeptide repeat domain"/>
    <property type="match status" value="1"/>
</dbReference>
<dbReference type="Proteomes" id="UP001286313">
    <property type="component" value="Unassembled WGS sequence"/>
</dbReference>
<evidence type="ECO:0000313" key="7">
    <source>
        <dbReference type="EMBL" id="KAK3856238.1"/>
    </source>
</evidence>
<keyword evidence="8" id="KW-1185">Reference proteome</keyword>
<dbReference type="GO" id="GO:0003755">
    <property type="term" value="F:peptidyl-prolyl cis-trans isomerase activity"/>
    <property type="evidence" value="ECO:0007669"/>
    <property type="project" value="UniProtKB-KW"/>
</dbReference>
<keyword evidence="3" id="KW-0413">Isomerase</keyword>
<proteinExistence type="predicted"/>
<comment type="catalytic activity">
    <reaction evidence="3">
        <text>[protein]-peptidylproline (omega=180) = [protein]-peptidylproline (omega=0)</text>
        <dbReference type="Rhea" id="RHEA:16237"/>
        <dbReference type="Rhea" id="RHEA-COMP:10747"/>
        <dbReference type="Rhea" id="RHEA-COMP:10748"/>
        <dbReference type="ChEBI" id="CHEBI:83833"/>
        <dbReference type="ChEBI" id="CHEBI:83834"/>
        <dbReference type="EC" id="5.2.1.8"/>
    </reaction>
</comment>
<dbReference type="InterPro" id="IPR046357">
    <property type="entry name" value="PPIase_dom_sf"/>
</dbReference>
<dbReference type="GO" id="GO:0005829">
    <property type="term" value="C:cytosol"/>
    <property type="evidence" value="ECO:0007669"/>
    <property type="project" value="TreeGrafter"/>
</dbReference>
<reference evidence="7" key="1">
    <citation type="submission" date="2023-10" db="EMBL/GenBank/DDBJ databases">
        <title>Genome assemblies of two species of porcelain crab, Petrolisthes cinctipes and Petrolisthes manimaculis (Anomura: Porcellanidae).</title>
        <authorList>
            <person name="Angst P."/>
        </authorList>
    </citation>
    <scope>NUCLEOTIDE SEQUENCE</scope>
    <source>
        <strain evidence="7">PB745_01</strain>
        <tissue evidence="7">Gill</tissue>
    </source>
</reference>
<dbReference type="EC" id="5.2.1.8" evidence="3"/>
<keyword evidence="5" id="KW-1133">Transmembrane helix</keyword>
<dbReference type="Gene3D" id="3.10.50.40">
    <property type="match status" value="1"/>
</dbReference>
<sequence length="343" mass="38954">MNLEEEEEEKTDLPEEEDEWLDVLGTGDLKKKVVKPGITESRPYKGTTVVIKAQGCLENGKEADIHNQLTFTVGDGEVIMGLDMIAPLMDKGEIAEVYIAARFAFGSKGLPPNIPPESNLNYRVELIDYSPEEDPGSLPIEKRMVIGNRKRERGNWWFNREEYSLAIQCYNAAIDFLDDAEEEYGEDVKPEVNAILSERLKALNNMGAAQMKVGAYEVALKSLEAVLKCQPNNIKALFRKGKVLGLQGKVKDSMKFLKRALELEPESRLIHHELAKMKEQAREEAESEKSLYRRMLNLKKTTPTQGEKRYPVIKSFPWKTWVASFLVMLCLTTAGTQLYGYWK</sequence>
<dbReference type="GO" id="GO:0016020">
    <property type="term" value="C:membrane"/>
    <property type="evidence" value="ECO:0007669"/>
    <property type="project" value="TreeGrafter"/>
</dbReference>
<keyword evidence="3" id="KW-0697">Rotamase</keyword>
<evidence type="ECO:0000256" key="5">
    <source>
        <dbReference type="SAM" id="Phobius"/>
    </source>
</evidence>
<keyword evidence="1" id="KW-0677">Repeat</keyword>
<feature type="domain" description="PPIase FKBP-type" evidence="6">
    <location>
        <begin position="46"/>
        <end position="130"/>
    </location>
</feature>
<keyword evidence="5" id="KW-0472">Membrane</keyword>
<evidence type="ECO:0000256" key="1">
    <source>
        <dbReference type="ARBA" id="ARBA00022737"/>
    </source>
</evidence>
<dbReference type="InterPro" id="IPR019734">
    <property type="entry name" value="TPR_rpt"/>
</dbReference>
<keyword evidence="5" id="KW-0812">Transmembrane</keyword>
<feature type="transmembrane region" description="Helical" evidence="5">
    <location>
        <begin position="321"/>
        <end position="342"/>
    </location>
</feature>
<gene>
    <name evidence="7" type="ORF">Pcinc_037422</name>
</gene>
<protein>
    <recommendedName>
        <fullName evidence="3">peptidylprolyl isomerase</fullName>
        <ecNumber evidence="3">5.2.1.8</ecNumber>
    </recommendedName>
</protein>
<dbReference type="SMART" id="SM00028">
    <property type="entry name" value="TPR"/>
    <property type="match status" value="3"/>
</dbReference>
<feature type="repeat" description="TPR" evidence="4">
    <location>
        <begin position="234"/>
        <end position="267"/>
    </location>
</feature>
<dbReference type="PANTHER" id="PTHR46512">
    <property type="entry name" value="PEPTIDYLPROLYL ISOMERASE"/>
    <property type="match status" value="1"/>
</dbReference>
<evidence type="ECO:0000256" key="2">
    <source>
        <dbReference type="ARBA" id="ARBA00022803"/>
    </source>
</evidence>
<dbReference type="PROSITE" id="PS50005">
    <property type="entry name" value="TPR"/>
    <property type="match status" value="2"/>
</dbReference>
<dbReference type="EMBL" id="JAWQEG010005947">
    <property type="protein sequence ID" value="KAK3856238.1"/>
    <property type="molecule type" value="Genomic_DNA"/>
</dbReference>
<dbReference type="SUPFAM" id="SSF48452">
    <property type="entry name" value="TPR-like"/>
    <property type="match status" value="1"/>
</dbReference>